<reference evidence="2 3" key="1">
    <citation type="submission" date="2018-12" db="EMBL/GenBank/DDBJ databases">
        <authorList>
            <person name="Yu L."/>
        </authorList>
    </citation>
    <scope>NUCLEOTIDE SEQUENCE [LARGE SCALE GENOMIC DNA]</scope>
    <source>
        <strain evidence="2 3">HAW-EB2</strain>
    </source>
</reference>
<sequence length="356" mass="38671">MQYRSLFCVRGRDNGPRFALISALAYLILLLGFIFIGASSALIILTLLLMPVLGLSGLRRMRDAARPSWLLGLSFIPLLLFVLSLVYGDSLSLSASVVVFATLITGFLAMQRSTGKNGQYHQGYSGPAAMTAGGKGRMRVEPTLDGSPEPVGGYIADADMPQQAVESVPYGEADRGFDGVSLDQWISWAKQNRRLLQAFVGGLSCMILIAGFWSLFSGTTDDEYVEQEPEVSAPQIAVQRDEVKLPDGFSLILEQDLLVMRWLGETEDPGVIWSLATAQGDKTCAHLIFNNGTRYRPVAVEQMPDTGIEARFSPLDTESIISDVARRGSVKLCGYDFSLKGSQSALAKSGSFISYL</sequence>
<feature type="transmembrane region" description="Helical" evidence="1">
    <location>
        <begin position="20"/>
        <end position="49"/>
    </location>
</feature>
<protein>
    <submittedName>
        <fullName evidence="2">DUF805 domain-containing protein</fullName>
    </submittedName>
</protein>
<keyword evidence="1" id="KW-0812">Transmembrane</keyword>
<keyword evidence="1" id="KW-0472">Membrane</keyword>
<feature type="transmembrane region" description="Helical" evidence="1">
    <location>
        <begin position="69"/>
        <end position="87"/>
    </location>
</feature>
<accession>A0A431WNJ1</accession>
<evidence type="ECO:0000313" key="2">
    <source>
        <dbReference type="EMBL" id="RTR37006.1"/>
    </source>
</evidence>
<dbReference type="AlphaFoldDB" id="A0A431WNJ1"/>
<keyword evidence="1" id="KW-1133">Transmembrane helix</keyword>
<comment type="caution">
    <text evidence="2">The sequence shown here is derived from an EMBL/GenBank/DDBJ whole genome shotgun (WGS) entry which is preliminary data.</text>
</comment>
<dbReference type="Proteomes" id="UP000267448">
    <property type="component" value="Unassembled WGS sequence"/>
</dbReference>
<feature type="transmembrane region" description="Helical" evidence="1">
    <location>
        <begin position="93"/>
        <end position="110"/>
    </location>
</feature>
<feature type="transmembrane region" description="Helical" evidence="1">
    <location>
        <begin position="195"/>
        <end position="216"/>
    </location>
</feature>
<dbReference type="EMBL" id="RXNU01000016">
    <property type="protein sequence ID" value="RTR37006.1"/>
    <property type="molecule type" value="Genomic_DNA"/>
</dbReference>
<name>A0A431WNJ1_9GAMM</name>
<evidence type="ECO:0000256" key="1">
    <source>
        <dbReference type="SAM" id="Phobius"/>
    </source>
</evidence>
<evidence type="ECO:0000313" key="3">
    <source>
        <dbReference type="Proteomes" id="UP000267448"/>
    </source>
</evidence>
<keyword evidence="3" id="KW-1185">Reference proteome</keyword>
<gene>
    <name evidence="2" type="ORF">EKG38_21200</name>
</gene>
<organism evidence="2 3">
    <name type="scientific">Shewanella canadensis</name>
    <dbReference type="NCBI Taxonomy" id="271096"/>
    <lineage>
        <taxon>Bacteria</taxon>
        <taxon>Pseudomonadati</taxon>
        <taxon>Pseudomonadota</taxon>
        <taxon>Gammaproteobacteria</taxon>
        <taxon>Alteromonadales</taxon>
        <taxon>Shewanellaceae</taxon>
        <taxon>Shewanella</taxon>
    </lineage>
</organism>
<dbReference type="OrthoDB" id="6396106at2"/>
<dbReference type="RefSeq" id="WP_126522916.1">
    <property type="nucleotide sequence ID" value="NZ_RXNU01000016.1"/>
</dbReference>
<proteinExistence type="predicted"/>